<dbReference type="Proteomes" id="UP001497680">
    <property type="component" value="Unassembled WGS sequence"/>
</dbReference>
<organism evidence="1 2">
    <name type="scientific">Hypoxylon rubiginosum</name>
    <dbReference type="NCBI Taxonomy" id="110542"/>
    <lineage>
        <taxon>Eukaryota</taxon>
        <taxon>Fungi</taxon>
        <taxon>Dikarya</taxon>
        <taxon>Ascomycota</taxon>
        <taxon>Pezizomycotina</taxon>
        <taxon>Sordariomycetes</taxon>
        <taxon>Xylariomycetidae</taxon>
        <taxon>Xylariales</taxon>
        <taxon>Hypoxylaceae</taxon>
        <taxon>Hypoxylon</taxon>
    </lineage>
</organism>
<comment type="caution">
    <text evidence="1">The sequence shown here is derived from an EMBL/GenBank/DDBJ whole genome shotgun (WGS) entry which is preliminary data.</text>
</comment>
<evidence type="ECO:0000313" key="2">
    <source>
        <dbReference type="Proteomes" id="UP001497680"/>
    </source>
</evidence>
<protein>
    <submittedName>
        <fullName evidence="1">Uncharacterized protein</fullName>
    </submittedName>
</protein>
<name>A0ACC0DE14_9PEZI</name>
<evidence type="ECO:0000313" key="1">
    <source>
        <dbReference type="EMBL" id="KAI6091021.1"/>
    </source>
</evidence>
<keyword evidence="2" id="KW-1185">Reference proteome</keyword>
<accession>A0ACC0DE14</accession>
<sequence>MIDRNTTGEPNKGTPCPHSDGKNTVVCWICAENGFSPQSARGSSSPVSPVDFEKDTFIVLDDSPLEVLPPGEGIEVGAQSPYPGIEAISGPIIEKGRWSDEPEQKAFAPSRPTIFGVQRRWFWIVLIGLLVVLLIGVAIGAAVGVTQSKHSTDSSAAIITPEASTATSAISPTTSSAMSTPAAASLSSPTSSLSSTQATSALTTSSTLEKTSATSPTTSPATSSTAIVDEEKPSSTTTSPTSTPTKPDPTGTTATTTVLVTPPVSSPDTVTLIATPTPTPSPPTTITTTEKATPASSSEKTSSTLFPAQSNGYCLGYDGSTYTDPNTGSQFRIECDVAHQGKDIANPEAETMEDCVSLCADNSRCVGAIWYNVGPQGTDLNYCWLKSSLDDSDIRDTPDAQSVVRL</sequence>
<reference evidence="1 2" key="1">
    <citation type="journal article" date="2022" name="New Phytol.">
        <title>Ecological generalism drives hyperdiversity of secondary metabolite gene clusters in xylarialean endophytes.</title>
        <authorList>
            <person name="Franco M.E.E."/>
            <person name="Wisecaver J.H."/>
            <person name="Arnold A.E."/>
            <person name="Ju Y.M."/>
            <person name="Slot J.C."/>
            <person name="Ahrendt S."/>
            <person name="Moore L.P."/>
            <person name="Eastman K.E."/>
            <person name="Scott K."/>
            <person name="Konkel Z."/>
            <person name="Mondo S.J."/>
            <person name="Kuo A."/>
            <person name="Hayes R.D."/>
            <person name="Haridas S."/>
            <person name="Andreopoulos B."/>
            <person name="Riley R."/>
            <person name="LaButti K."/>
            <person name="Pangilinan J."/>
            <person name="Lipzen A."/>
            <person name="Amirebrahimi M."/>
            <person name="Yan J."/>
            <person name="Adam C."/>
            <person name="Keymanesh K."/>
            <person name="Ng V."/>
            <person name="Louie K."/>
            <person name="Northen T."/>
            <person name="Drula E."/>
            <person name="Henrissat B."/>
            <person name="Hsieh H.M."/>
            <person name="Youens-Clark K."/>
            <person name="Lutzoni F."/>
            <person name="Miadlikowska J."/>
            <person name="Eastwood D.C."/>
            <person name="Hamelin R.C."/>
            <person name="Grigoriev I.V."/>
            <person name="U'Ren J.M."/>
        </authorList>
    </citation>
    <scope>NUCLEOTIDE SEQUENCE [LARGE SCALE GENOMIC DNA]</scope>
    <source>
        <strain evidence="1 2">ER1909</strain>
    </source>
</reference>
<dbReference type="EMBL" id="MU394288">
    <property type="protein sequence ID" value="KAI6091021.1"/>
    <property type="molecule type" value="Genomic_DNA"/>
</dbReference>
<proteinExistence type="predicted"/>
<gene>
    <name evidence="1" type="ORF">F4821DRAFT_210463</name>
</gene>